<keyword evidence="2" id="KW-1133">Transmembrane helix</keyword>
<evidence type="ECO:0000256" key="1">
    <source>
        <dbReference type="SAM" id="MobiDB-lite"/>
    </source>
</evidence>
<name>A0A8H2XGB2_9AGAM</name>
<feature type="compositionally biased region" description="Pro residues" evidence="1">
    <location>
        <begin position="1"/>
        <end position="11"/>
    </location>
</feature>
<accession>A0A8H2XGB2</accession>
<dbReference type="AlphaFoldDB" id="A0A8H2XGB2"/>
<organism evidence="3 4">
    <name type="scientific">Rhizoctonia solani</name>
    <dbReference type="NCBI Taxonomy" id="456999"/>
    <lineage>
        <taxon>Eukaryota</taxon>
        <taxon>Fungi</taxon>
        <taxon>Dikarya</taxon>
        <taxon>Basidiomycota</taxon>
        <taxon>Agaricomycotina</taxon>
        <taxon>Agaricomycetes</taxon>
        <taxon>Cantharellales</taxon>
        <taxon>Ceratobasidiaceae</taxon>
        <taxon>Rhizoctonia</taxon>
    </lineage>
</organism>
<gene>
    <name evidence="3" type="ORF">RDB_LOCUS96402</name>
</gene>
<feature type="region of interest" description="Disordered" evidence="1">
    <location>
        <begin position="1"/>
        <end position="40"/>
    </location>
</feature>
<proteinExistence type="predicted"/>
<protein>
    <recommendedName>
        <fullName evidence="5">Transmembrane protein</fullName>
    </recommendedName>
</protein>
<evidence type="ECO:0000313" key="4">
    <source>
        <dbReference type="Proteomes" id="UP000663846"/>
    </source>
</evidence>
<keyword evidence="2" id="KW-0812">Transmembrane</keyword>
<evidence type="ECO:0008006" key="5">
    <source>
        <dbReference type="Google" id="ProtNLM"/>
    </source>
</evidence>
<sequence length="113" mass="12392">MQTGSPPPYTPHKPHSGAPYPPPHPFNGSHTAGPFVLPPRSPYGPTPIGLYPSEGGVGILPYYNPEALHADELIREATRRARWRFLGAFMWALFIWCMLGAITSATVIEALKQ</sequence>
<evidence type="ECO:0000313" key="3">
    <source>
        <dbReference type="EMBL" id="CAE6425606.1"/>
    </source>
</evidence>
<feature type="transmembrane region" description="Helical" evidence="2">
    <location>
        <begin position="85"/>
        <end position="108"/>
    </location>
</feature>
<dbReference type="EMBL" id="CAJMWS010000324">
    <property type="protein sequence ID" value="CAE6425606.1"/>
    <property type="molecule type" value="Genomic_DNA"/>
</dbReference>
<dbReference type="Proteomes" id="UP000663846">
    <property type="component" value="Unassembled WGS sequence"/>
</dbReference>
<comment type="caution">
    <text evidence="3">The sequence shown here is derived from an EMBL/GenBank/DDBJ whole genome shotgun (WGS) entry which is preliminary data.</text>
</comment>
<keyword evidence="2" id="KW-0472">Membrane</keyword>
<reference evidence="3" key="1">
    <citation type="submission" date="2021-01" db="EMBL/GenBank/DDBJ databases">
        <authorList>
            <person name="Kaushik A."/>
        </authorList>
    </citation>
    <scope>NUCLEOTIDE SEQUENCE</scope>
    <source>
        <strain evidence="3">AG1-1C</strain>
    </source>
</reference>
<evidence type="ECO:0000256" key="2">
    <source>
        <dbReference type="SAM" id="Phobius"/>
    </source>
</evidence>